<dbReference type="InterPro" id="IPR002577">
    <property type="entry name" value="HTH_HxlR"/>
</dbReference>
<organism evidence="6 7">
    <name type="scientific">Streptomyces syringium</name>
    <dbReference type="NCBI Taxonomy" id="76729"/>
    <lineage>
        <taxon>Bacteria</taxon>
        <taxon>Bacillati</taxon>
        <taxon>Actinomycetota</taxon>
        <taxon>Actinomycetes</taxon>
        <taxon>Kitasatosporales</taxon>
        <taxon>Streptomycetaceae</taxon>
        <taxon>Streptomyces</taxon>
    </lineage>
</organism>
<dbReference type="EMBL" id="JAGIOH010000001">
    <property type="protein sequence ID" value="MBP2404318.1"/>
    <property type="molecule type" value="Genomic_DNA"/>
</dbReference>
<dbReference type="Proteomes" id="UP001519291">
    <property type="component" value="Unassembled WGS sequence"/>
</dbReference>
<evidence type="ECO:0000256" key="4">
    <source>
        <dbReference type="SAM" id="MobiDB-lite"/>
    </source>
</evidence>
<dbReference type="Gene3D" id="1.10.10.10">
    <property type="entry name" value="Winged helix-like DNA-binding domain superfamily/Winged helix DNA-binding domain"/>
    <property type="match status" value="1"/>
</dbReference>
<keyword evidence="3" id="KW-0804">Transcription</keyword>
<evidence type="ECO:0000313" key="7">
    <source>
        <dbReference type="Proteomes" id="UP001519291"/>
    </source>
</evidence>
<dbReference type="Pfam" id="PF01638">
    <property type="entry name" value="HxlR"/>
    <property type="match status" value="1"/>
</dbReference>
<dbReference type="InterPro" id="IPR036388">
    <property type="entry name" value="WH-like_DNA-bd_sf"/>
</dbReference>
<evidence type="ECO:0000256" key="3">
    <source>
        <dbReference type="ARBA" id="ARBA00023163"/>
    </source>
</evidence>
<evidence type="ECO:0000313" key="6">
    <source>
        <dbReference type="EMBL" id="MBP2404318.1"/>
    </source>
</evidence>
<gene>
    <name evidence="6" type="ORF">JO379_003787</name>
</gene>
<dbReference type="PANTHER" id="PTHR33204">
    <property type="entry name" value="TRANSCRIPTIONAL REGULATOR, MARR FAMILY"/>
    <property type="match status" value="1"/>
</dbReference>
<dbReference type="GeneID" id="91570662"/>
<proteinExistence type="predicted"/>
<feature type="region of interest" description="Disordered" evidence="4">
    <location>
        <begin position="1"/>
        <end position="29"/>
    </location>
</feature>
<evidence type="ECO:0000256" key="2">
    <source>
        <dbReference type="ARBA" id="ARBA00023125"/>
    </source>
</evidence>
<dbReference type="InterPro" id="IPR036390">
    <property type="entry name" value="WH_DNA-bd_sf"/>
</dbReference>
<reference evidence="6 7" key="1">
    <citation type="submission" date="2021-03" db="EMBL/GenBank/DDBJ databases">
        <title>Sequencing the genomes of 1000 actinobacteria strains.</title>
        <authorList>
            <person name="Klenk H.-P."/>
        </authorList>
    </citation>
    <scope>NUCLEOTIDE SEQUENCE [LARGE SCALE GENOMIC DNA]</scope>
    <source>
        <strain evidence="6 7">DSM 41480</strain>
    </source>
</reference>
<dbReference type="PROSITE" id="PS51118">
    <property type="entry name" value="HTH_HXLR"/>
    <property type="match status" value="1"/>
</dbReference>
<evidence type="ECO:0000259" key="5">
    <source>
        <dbReference type="PROSITE" id="PS51118"/>
    </source>
</evidence>
<keyword evidence="7" id="KW-1185">Reference proteome</keyword>
<name>A0ABS4Y698_9ACTN</name>
<dbReference type="RefSeq" id="WP_209516021.1">
    <property type="nucleotide sequence ID" value="NZ_JAGIOH010000001.1"/>
</dbReference>
<evidence type="ECO:0000256" key="1">
    <source>
        <dbReference type="ARBA" id="ARBA00023015"/>
    </source>
</evidence>
<comment type="caution">
    <text evidence="6">The sequence shown here is derived from an EMBL/GenBank/DDBJ whole genome shotgun (WGS) entry which is preliminary data.</text>
</comment>
<dbReference type="GO" id="GO:0003677">
    <property type="term" value="F:DNA binding"/>
    <property type="evidence" value="ECO:0007669"/>
    <property type="project" value="UniProtKB-KW"/>
</dbReference>
<protein>
    <submittedName>
        <fullName evidence="6">DNA-binding HxlR family transcriptional regulator</fullName>
    </submittedName>
</protein>
<keyword evidence="1" id="KW-0805">Transcription regulation</keyword>
<feature type="domain" description="HTH hxlR-type" evidence="5">
    <location>
        <begin position="31"/>
        <end position="133"/>
    </location>
</feature>
<sequence>MTGTGDTGEAPWRGEGPRRGGTEAASGDVGLPDVSSARAVIGIISGKWDLTVLVELWSQGRGHAELGRATGVERKQLTRVLRRLEGARLVDRMVDTERSPVRVRYGLTRRGRELLRSVDELARWWVTAPVEGAPAPREA</sequence>
<keyword evidence="2 6" id="KW-0238">DNA-binding</keyword>
<accession>A0ABS4Y698</accession>
<dbReference type="SUPFAM" id="SSF46785">
    <property type="entry name" value="Winged helix' DNA-binding domain"/>
    <property type="match status" value="1"/>
</dbReference>